<keyword evidence="2" id="KW-1185">Reference proteome</keyword>
<sequence length="136" mass="15918">MENNMRKRLTPTEMEEKRSKELYYFCDEKFLLVHSCKKKIHLFFIELDEEEEVIEEASGDVKEQEENLVENCEFSIHGVLFQDDFLVLPIGNCDLVQEMQRLCKLGNILKQDLTTIGSSSNSCEFHSIMLQNTPYS</sequence>
<dbReference type="EMBL" id="JACEIK010001493">
    <property type="protein sequence ID" value="MCD7469838.1"/>
    <property type="molecule type" value="Genomic_DNA"/>
</dbReference>
<evidence type="ECO:0000313" key="1">
    <source>
        <dbReference type="EMBL" id="MCD7469838.1"/>
    </source>
</evidence>
<proteinExistence type="predicted"/>
<name>A0ABS8TF69_DATST</name>
<evidence type="ECO:0000313" key="2">
    <source>
        <dbReference type="Proteomes" id="UP000823775"/>
    </source>
</evidence>
<comment type="caution">
    <text evidence="1">The sequence shown here is derived from an EMBL/GenBank/DDBJ whole genome shotgun (WGS) entry which is preliminary data.</text>
</comment>
<gene>
    <name evidence="1" type="ORF">HAX54_009145</name>
</gene>
<protein>
    <submittedName>
        <fullName evidence="1">Uncharacterized protein</fullName>
    </submittedName>
</protein>
<organism evidence="1 2">
    <name type="scientific">Datura stramonium</name>
    <name type="common">Jimsonweed</name>
    <name type="synonym">Common thornapple</name>
    <dbReference type="NCBI Taxonomy" id="4076"/>
    <lineage>
        <taxon>Eukaryota</taxon>
        <taxon>Viridiplantae</taxon>
        <taxon>Streptophyta</taxon>
        <taxon>Embryophyta</taxon>
        <taxon>Tracheophyta</taxon>
        <taxon>Spermatophyta</taxon>
        <taxon>Magnoliopsida</taxon>
        <taxon>eudicotyledons</taxon>
        <taxon>Gunneridae</taxon>
        <taxon>Pentapetalae</taxon>
        <taxon>asterids</taxon>
        <taxon>lamiids</taxon>
        <taxon>Solanales</taxon>
        <taxon>Solanaceae</taxon>
        <taxon>Solanoideae</taxon>
        <taxon>Datureae</taxon>
        <taxon>Datura</taxon>
    </lineage>
</organism>
<dbReference type="Proteomes" id="UP000823775">
    <property type="component" value="Unassembled WGS sequence"/>
</dbReference>
<reference evidence="1 2" key="1">
    <citation type="journal article" date="2021" name="BMC Genomics">
        <title>Datura genome reveals duplications of psychoactive alkaloid biosynthetic genes and high mutation rate following tissue culture.</title>
        <authorList>
            <person name="Rajewski A."/>
            <person name="Carter-House D."/>
            <person name="Stajich J."/>
            <person name="Litt A."/>
        </authorList>
    </citation>
    <scope>NUCLEOTIDE SEQUENCE [LARGE SCALE GENOMIC DNA]</scope>
    <source>
        <strain evidence="1">AR-01</strain>
    </source>
</reference>
<accession>A0ABS8TF69</accession>